<dbReference type="SUPFAM" id="SSF53335">
    <property type="entry name" value="S-adenosyl-L-methionine-dependent methyltransferases"/>
    <property type="match status" value="1"/>
</dbReference>
<dbReference type="RefSeq" id="WP_202834997.1">
    <property type="nucleotide sequence ID" value="NZ_JAETWB010000036.1"/>
</dbReference>
<proteinExistence type="predicted"/>
<feature type="coiled-coil region" evidence="1">
    <location>
        <begin position="24"/>
        <end position="77"/>
    </location>
</feature>
<reference evidence="2 3" key="1">
    <citation type="submission" date="2021-01" db="EMBL/GenBank/DDBJ databases">
        <title>Belnapia mucosa sp. nov. and Belnapia arida sp. nov., isolated from the Tabernas Desert (Almeria, Spain).</title>
        <authorList>
            <person name="Molina-Menor E."/>
            <person name="Vidal-Verdu A."/>
            <person name="Calonge A."/>
            <person name="Satari L."/>
            <person name="Pereto J."/>
            <person name="Porcar M."/>
        </authorList>
    </citation>
    <scope>NUCLEOTIDE SEQUENCE [LARGE SCALE GENOMIC DNA]</scope>
    <source>
        <strain evidence="2 3">T18</strain>
    </source>
</reference>
<name>A0ABS1UAR9_9PROT</name>
<dbReference type="Gene3D" id="3.40.50.150">
    <property type="entry name" value="Vaccinia Virus protein VP39"/>
    <property type="match status" value="1"/>
</dbReference>
<dbReference type="Proteomes" id="UP000660885">
    <property type="component" value="Unassembled WGS sequence"/>
</dbReference>
<dbReference type="EMBL" id="JAETWB010000036">
    <property type="protein sequence ID" value="MBL6081782.1"/>
    <property type="molecule type" value="Genomic_DNA"/>
</dbReference>
<keyword evidence="3" id="KW-1185">Reference proteome</keyword>
<protein>
    <recommendedName>
        <fullName evidence="4">Methyltransferase type 11 domain-containing protein</fullName>
    </recommendedName>
</protein>
<comment type="caution">
    <text evidence="2">The sequence shown here is derived from an EMBL/GenBank/DDBJ whole genome shotgun (WGS) entry which is preliminary data.</text>
</comment>
<sequence>MADRLTASMKSRLKISDYSSRSELLDLRQELSAAREAIKILTEENTRDEIEASQEKMSQLQRDYNALKLELNHTNEVLSNLLSPSKMDISAEILQRLHVPNLDIHPVMTGPFMAHSTCSVRDFTHVDFKTICSELKRPPQFHRKVWEWVYLVHQLRKHGVLKPGMRGIGFGVGTEALPSLFASLGVNVLATDAPPEIGVSAGWQSTSQFANNLNDLYQPDIVSRGQFEKHVTYAPCDMNAIDEHFSEYDFCWSSCCLEHLGSLQKGLDFIANSVEKTLKLGGVACHTTELNMSSNDKTIEDGSCVIYRHRDIEEFLNEMTHRGHKVEQFSVAPDTHSLDSYVDVPPYNHNPHLKLQLMGYVSTSVGLVITRGR</sequence>
<dbReference type="InterPro" id="IPR029063">
    <property type="entry name" value="SAM-dependent_MTases_sf"/>
</dbReference>
<keyword evidence="1" id="KW-0175">Coiled coil</keyword>
<organism evidence="2 3">
    <name type="scientific">Belnapia arida</name>
    <dbReference type="NCBI Taxonomy" id="2804533"/>
    <lineage>
        <taxon>Bacteria</taxon>
        <taxon>Pseudomonadati</taxon>
        <taxon>Pseudomonadota</taxon>
        <taxon>Alphaproteobacteria</taxon>
        <taxon>Acetobacterales</taxon>
        <taxon>Roseomonadaceae</taxon>
        <taxon>Belnapia</taxon>
    </lineage>
</organism>
<evidence type="ECO:0000313" key="3">
    <source>
        <dbReference type="Proteomes" id="UP000660885"/>
    </source>
</evidence>
<accession>A0ABS1UAR9</accession>
<gene>
    <name evidence="2" type="ORF">JMJ56_27750</name>
</gene>
<evidence type="ECO:0008006" key="4">
    <source>
        <dbReference type="Google" id="ProtNLM"/>
    </source>
</evidence>
<evidence type="ECO:0000256" key="1">
    <source>
        <dbReference type="SAM" id="Coils"/>
    </source>
</evidence>
<evidence type="ECO:0000313" key="2">
    <source>
        <dbReference type="EMBL" id="MBL6081782.1"/>
    </source>
</evidence>